<keyword evidence="2" id="KW-1185">Reference proteome</keyword>
<proteinExistence type="predicted"/>
<dbReference type="EMBL" id="VSRR010003755">
    <property type="protein sequence ID" value="MPC37342.1"/>
    <property type="molecule type" value="Genomic_DNA"/>
</dbReference>
<gene>
    <name evidence="1" type="ORF">E2C01_030817</name>
</gene>
<reference evidence="1 2" key="1">
    <citation type="submission" date="2019-05" db="EMBL/GenBank/DDBJ databases">
        <title>Another draft genome of Portunus trituberculatus and its Hox gene families provides insights of decapod evolution.</title>
        <authorList>
            <person name="Jeong J.-H."/>
            <person name="Song I."/>
            <person name="Kim S."/>
            <person name="Choi T."/>
            <person name="Kim D."/>
            <person name="Ryu S."/>
            <person name="Kim W."/>
        </authorList>
    </citation>
    <scope>NUCLEOTIDE SEQUENCE [LARGE SCALE GENOMIC DNA]</scope>
    <source>
        <tissue evidence="1">Muscle</tissue>
    </source>
</reference>
<sequence length="68" mass="6927">MYIRVCACIVSVGSVGGSTPQWGTGGGLGHTCPGLQGSLSLPGRKGSQALAEHLRVFSILRPDSICGE</sequence>
<protein>
    <submittedName>
        <fullName evidence="1">Uncharacterized protein</fullName>
    </submittedName>
</protein>
<dbReference type="AlphaFoldDB" id="A0A5B7ESV7"/>
<name>A0A5B7ESV7_PORTR</name>
<comment type="caution">
    <text evidence="1">The sequence shown here is derived from an EMBL/GenBank/DDBJ whole genome shotgun (WGS) entry which is preliminary data.</text>
</comment>
<dbReference type="Proteomes" id="UP000324222">
    <property type="component" value="Unassembled WGS sequence"/>
</dbReference>
<accession>A0A5B7ESV7</accession>
<evidence type="ECO:0000313" key="2">
    <source>
        <dbReference type="Proteomes" id="UP000324222"/>
    </source>
</evidence>
<evidence type="ECO:0000313" key="1">
    <source>
        <dbReference type="EMBL" id="MPC37342.1"/>
    </source>
</evidence>
<organism evidence="1 2">
    <name type="scientific">Portunus trituberculatus</name>
    <name type="common">Swimming crab</name>
    <name type="synonym">Neptunus trituberculatus</name>
    <dbReference type="NCBI Taxonomy" id="210409"/>
    <lineage>
        <taxon>Eukaryota</taxon>
        <taxon>Metazoa</taxon>
        <taxon>Ecdysozoa</taxon>
        <taxon>Arthropoda</taxon>
        <taxon>Crustacea</taxon>
        <taxon>Multicrustacea</taxon>
        <taxon>Malacostraca</taxon>
        <taxon>Eumalacostraca</taxon>
        <taxon>Eucarida</taxon>
        <taxon>Decapoda</taxon>
        <taxon>Pleocyemata</taxon>
        <taxon>Brachyura</taxon>
        <taxon>Eubrachyura</taxon>
        <taxon>Portunoidea</taxon>
        <taxon>Portunidae</taxon>
        <taxon>Portuninae</taxon>
        <taxon>Portunus</taxon>
    </lineage>
</organism>